<evidence type="ECO:0000256" key="10">
    <source>
        <dbReference type="ARBA" id="ARBA00023295"/>
    </source>
</evidence>
<reference evidence="12" key="2">
    <citation type="submission" date="2020-09" db="EMBL/GenBank/DDBJ databases">
        <authorList>
            <person name="Sun Q."/>
            <person name="Sedlacek I."/>
        </authorList>
    </citation>
    <scope>NUCLEOTIDE SEQUENCE</scope>
    <source>
        <strain evidence="12">CCM 8711</strain>
    </source>
</reference>
<name>A0A917JB55_9SPHI</name>
<comment type="similarity">
    <text evidence="3">Belongs to the Nth/MutY family.</text>
</comment>
<dbReference type="GO" id="GO:0034039">
    <property type="term" value="F:8-oxo-7,8-dihydroguanine DNA N-glycosylase activity"/>
    <property type="evidence" value="ECO:0007669"/>
    <property type="project" value="TreeGrafter"/>
</dbReference>
<dbReference type="Proteomes" id="UP000662074">
    <property type="component" value="Unassembled WGS sequence"/>
</dbReference>
<keyword evidence="13" id="KW-1185">Reference proteome</keyword>
<protein>
    <recommendedName>
        <fullName evidence="11">HhH-GPD domain-containing protein</fullName>
    </recommendedName>
</protein>
<keyword evidence="6" id="KW-0378">Hydrolase</keyword>
<evidence type="ECO:0000256" key="1">
    <source>
        <dbReference type="ARBA" id="ARBA00001966"/>
    </source>
</evidence>
<keyword evidence="5" id="KW-0227">DNA damage</keyword>
<dbReference type="Pfam" id="PF00730">
    <property type="entry name" value="HhH-GPD"/>
    <property type="match status" value="1"/>
</dbReference>
<evidence type="ECO:0000256" key="5">
    <source>
        <dbReference type="ARBA" id="ARBA00022763"/>
    </source>
</evidence>
<evidence type="ECO:0000256" key="2">
    <source>
        <dbReference type="ARBA" id="ARBA00002933"/>
    </source>
</evidence>
<dbReference type="GO" id="GO:0035485">
    <property type="term" value="F:adenine/guanine mispair binding"/>
    <property type="evidence" value="ECO:0007669"/>
    <property type="project" value="TreeGrafter"/>
</dbReference>
<dbReference type="GO" id="GO:0000701">
    <property type="term" value="F:purine-specific mismatch base pair DNA N-glycosylase activity"/>
    <property type="evidence" value="ECO:0007669"/>
    <property type="project" value="TreeGrafter"/>
</dbReference>
<dbReference type="InterPro" id="IPR023170">
    <property type="entry name" value="HhH_base_excis_C"/>
</dbReference>
<comment type="cofactor">
    <cofactor evidence="1">
        <name>[4Fe-4S] cluster</name>
        <dbReference type="ChEBI" id="CHEBI:49883"/>
    </cofactor>
</comment>
<dbReference type="PANTHER" id="PTHR42944">
    <property type="entry name" value="ADENINE DNA GLYCOSYLASE"/>
    <property type="match status" value="1"/>
</dbReference>
<evidence type="ECO:0000256" key="3">
    <source>
        <dbReference type="ARBA" id="ARBA00008343"/>
    </source>
</evidence>
<evidence type="ECO:0000256" key="4">
    <source>
        <dbReference type="ARBA" id="ARBA00022723"/>
    </source>
</evidence>
<dbReference type="GO" id="GO:0046872">
    <property type="term" value="F:metal ion binding"/>
    <property type="evidence" value="ECO:0007669"/>
    <property type="project" value="UniProtKB-KW"/>
</dbReference>
<evidence type="ECO:0000256" key="9">
    <source>
        <dbReference type="ARBA" id="ARBA00023204"/>
    </source>
</evidence>
<keyword evidence="4" id="KW-0479">Metal-binding</keyword>
<dbReference type="InterPro" id="IPR003265">
    <property type="entry name" value="HhH-GPD_domain"/>
</dbReference>
<dbReference type="Gene3D" id="1.10.1670.10">
    <property type="entry name" value="Helix-hairpin-Helix base-excision DNA repair enzymes (C-terminal)"/>
    <property type="match status" value="1"/>
</dbReference>
<evidence type="ECO:0000259" key="11">
    <source>
        <dbReference type="SMART" id="SM00478"/>
    </source>
</evidence>
<evidence type="ECO:0000256" key="6">
    <source>
        <dbReference type="ARBA" id="ARBA00022801"/>
    </source>
</evidence>
<dbReference type="RefSeq" id="WP_377169259.1">
    <property type="nucleotide sequence ID" value="NZ_JBHUJR010000001.1"/>
</dbReference>
<dbReference type="SUPFAM" id="SSF48150">
    <property type="entry name" value="DNA-glycosylase"/>
    <property type="match status" value="1"/>
</dbReference>
<evidence type="ECO:0000256" key="8">
    <source>
        <dbReference type="ARBA" id="ARBA00023014"/>
    </source>
</evidence>
<evidence type="ECO:0000313" key="12">
    <source>
        <dbReference type="EMBL" id="GGI52403.1"/>
    </source>
</evidence>
<feature type="domain" description="HhH-GPD" evidence="11">
    <location>
        <begin position="47"/>
        <end position="197"/>
    </location>
</feature>
<evidence type="ECO:0000256" key="7">
    <source>
        <dbReference type="ARBA" id="ARBA00023004"/>
    </source>
</evidence>
<dbReference type="Gene3D" id="1.10.340.30">
    <property type="entry name" value="Hypothetical protein, domain 2"/>
    <property type="match status" value="1"/>
</dbReference>
<gene>
    <name evidence="12" type="ORF">GCM10011425_36150</name>
</gene>
<dbReference type="GO" id="GO:0051536">
    <property type="term" value="F:iron-sulfur cluster binding"/>
    <property type="evidence" value="ECO:0007669"/>
    <property type="project" value="UniProtKB-KW"/>
</dbReference>
<comment type="caution">
    <text evidence="12">The sequence shown here is derived from an EMBL/GenBank/DDBJ whole genome shotgun (WGS) entry which is preliminary data.</text>
</comment>
<keyword evidence="7" id="KW-0408">Iron</keyword>
<dbReference type="InterPro" id="IPR044298">
    <property type="entry name" value="MIG/MutY"/>
</dbReference>
<proteinExistence type="inferred from homology"/>
<dbReference type="AlphaFoldDB" id="A0A917JB55"/>
<sequence>MPNMEPQAIDIKVFQTILLTWFKEHGRWFPWRESGLSSYQLLIAEILLQRTKAATVDKIFTHFFNVYPNWKVIASAKLEEIENTLKPIGLHKQRAERLQKLAQKMNLNDSVLLSSRAELDAIPFIGQYIGNAVELLIQGKNKPLLDVNMARVLERYFGHRKLKDLRYDKYLQALAHDIVDHPDSISLNWAILDFAALVCQSRVPKCSTCVLQQTCTYYLTVVEIKNFRNE</sequence>
<dbReference type="GO" id="GO:0032357">
    <property type="term" value="F:oxidized purine DNA binding"/>
    <property type="evidence" value="ECO:0007669"/>
    <property type="project" value="TreeGrafter"/>
</dbReference>
<comment type="function">
    <text evidence="2">Adenine glycosylase active on G-A mispairs. MutY also corrects error-prone DNA synthesis past GO lesions which are due to the oxidatively damaged form of guanine: 7,8-dihydro-8-oxoguanine (8-oxo-dGTP).</text>
</comment>
<dbReference type="EMBL" id="BMDO01000013">
    <property type="protein sequence ID" value="GGI52403.1"/>
    <property type="molecule type" value="Genomic_DNA"/>
</dbReference>
<keyword evidence="10" id="KW-0326">Glycosidase</keyword>
<dbReference type="SMART" id="SM00478">
    <property type="entry name" value="ENDO3c"/>
    <property type="match status" value="1"/>
</dbReference>
<accession>A0A917JB55</accession>
<keyword evidence="9" id="KW-0234">DNA repair</keyword>
<dbReference type="CDD" id="cd00056">
    <property type="entry name" value="ENDO3c"/>
    <property type="match status" value="1"/>
</dbReference>
<organism evidence="12 13">
    <name type="scientific">Mucilaginibacter galii</name>
    <dbReference type="NCBI Taxonomy" id="2005073"/>
    <lineage>
        <taxon>Bacteria</taxon>
        <taxon>Pseudomonadati</taxon>
        <taxon>Bacteroidota</taxon>
        <taxon>Sphingobacteriia</taxon>
        <taxon>Sphingobacteriales</taxon>
        <taxon>Sphingobacteriaceae</taxon>
        <taxon>Mucilaginibacter</taxon>
    </lineage>
</organism>
<dbReference type="InterPro" id="IPR011257">
    <property type="entry name" value="DNA_glycosylase"/>
</dbReference>
<dbReference type="GO" id="GO:0006298">
    <property type="term" value="P:mismatch repair"/>
    <property type="evidence" value="ECO:0007669"/>
    <property type="project" value="TreeGrafter"/>
</dbReference>
<evidence type="ECO:0000313" key="13">
    <source>
        <dbReference type="Proteomes" id="UP000662074"/>
    </source>
</evidence>
<dbReference type="PANTHER" id="PTHR42944:SF1">
    <property type="entry name" value="ADENINE DNA GLYCOSYLASE"/>
    <property type="match status" value="1"/>
</dbReference>
<reference evidence="12" key="1">
    <citation type="journal article" date="2014" name="Int. J. Syst. Evol. Microbiol.">
        <title>Complete genome sequence of Corynebacterium casei LMG S-19264T (=DSM 44701T), isolated from a smear-ripened cheese.</title>
        <authorList>
            <consortium name="US DOE Joint Genome Institute (JGI-PGF)"/>
            <person name="Walter F."/>
            <person name="Albersmeier A."/>
            <person name="Kalinowski J."/>
            <person name="Ruckert C."/>
        </authorList>
    </citation>
    <scope>NUCLEOTIDE SEQUENCE</scope>
    <source>
        <strain evidence="12">CCM 8711</strain>
    </source>
</reference>
<dbReference type="GO" id="GO:0006284">
    <property type="term" value="P:base-excision repair"/>
    <property type="evidence" value="ECO:0007669"/>
    <property type="project" value="InterPro"/>
</dbReference>
<keyword evidence="8" id="KW-0411">Iron-sulfur</keyword>